<feature type="region of interest" description="Disordered" evidence="1">
    <location>
        <begin position="76"/>
        <end position="120"/>
    </location>
</feature>
<feature type="region of interest" description="Disordered" evidence="1">
    <location>
        <begin position="192"/>
        <end position="263"/>
    </location>
</feature>
<evidence type="ECO:0000313" key="3">
    <source>
        <dbReference type="Proteomes" id="UP001279410"/>
    </source>
</evidence>
<comment type="caution">
    <text evidence="2">The sequence shown here is derived from an EMBL/GenBank/DDBJ whole genome shotgun (WGS) entry which is preliminary data.</text>
</comment>
<evidence type="ECO:0000313" key="2">
    <source>
        <dbReference type="EMBL" id="GLD55387.1"/>
    </source>
</evidence>
<evidence type="ECO:0000256" key="1">
    <source>
        <dbReference type="SAM" id="MobiDB-lite"/>
    </source>
</evidence>
<dbReference type="EMBL" id="BRZM01004190">
    <property type="protein sequence ID" value="GLD55387.1"/>
    <property type="molecule type" value="Genomic_DNA"/>
</dbReference>
<reference evidence="2" key="1">
    <citation type="submission" date="2022-08" db="EMBL/GenBank/DDBJ databases">
        <title>Genome sequencing of akame (Lates japonicus).</title>
        <authorList>
            <person name="Hashiguchi Y."/>
            <person name="Takahashi H."/>
        </authorList>
    </citation>
    <scope>NUCLEOTIDE SEQUENCE</scope>
    <source>
        <strain evidence="2">Kochi</strain>
    </source>
</reference>
<accession>A0AAD3MK38</accession>
<feature type="compositionally biased region" description="Basic and acidic residues" evidence="1">
    <location>
        <begin position="77"/>
        <end position="93"/>
    </location>
</feature>
<keyword evidence="3" id="KW-1185">Reference proteome</keyword>
<dbReference type="Proteomes" id="UP001279410">
    <property type="component" value="Unassembled WGS sequence"/>
</dbReference>
<name>A0AAD3MK38_LATJO</name>
<dbReference type="AlphaFoldDB" id="A0AAD3MK38"/>
<organism evidence="2 3">
    <name type="scientific">Lates japonicus</name>
    <name type="common">Japanese lates</name>
    <dbReference type="NCBI Taxonomy" id="270547"/>
    <lineage>
        <taxon>Eukaryota</taxon>
        <taxon>Metazoa</taxon>
        <taxon>Chordata</taxon>
        <taxon>Craniata</taxon>
        <taxon>Vertebrata</taxon>
        <taxon>Euteleostomi</taxon>
        <taxon>Actinopterygii</taxon>
        <taxon>Neopterygii</taxon>
        <taxon>Teleostei</taxon>
        <taxon>Neoteleostei</taxon>
        <taxon>Acanthomorphata</taxon>
        <taxon>Carangaria</taxon>
        <taxon>Carangaria incertae sedis</taxon>
        <taxon>Centropomidae</taxon>
        <taxon>Lates</taxon>
    </lineage>
</organism>
<feature type="compositionally biased region" description="Pro residues" evidence="1">
    <location>
        <begin position="199"/>
        <end position="223"/>
    </location>
</feature>
<protein>
    <submittedName>
        <fullName evidence="2">Formin-like protein 2 isoform X2</fullName>
    </submittedName>
</protein>
<sequence length="329" mass="36180">MVSTSSDQRVCLWTVCSTNISHRRTLCSHVADTAGLAVWEGRMMDREEGDEKGDTRFKSEQEIAIWRGKGIQTGLETEGKTAEGEAGRRLCKEPDDEAEGGEPVGAVSETGDPVCKTSDEEGDFKQHVDREEVTYGSHLEKSSAFLFVLAFTLVMSRERLPLIGSSGNKTAGPSSILVSDTTVAPWGGLALSESSFTSIPPPPPPRPPPPPPPPPPAPQPTPSTPYRGRQKEDEEASSSSFYSEVPSPPLAVLQDSAGVGGQGLRARRRVLPQRRMPRPPRLPPLRQVTNLSFSRSFTFSFFELPLYQSPRCRAERIRNLMLLLRQIHY</sequence>
<proteinExistence type="predicted"/>
<gene>
    <name evidence="2" type="ORF">AKAME5_002852900</name>
</gene>